<dbReference type="Proteomes" id="UP001140066">
    <property type="component" value="Unassembled WGS sequence"/>
</dbReference>
<accession>A0ACC1JVU9</accession>
<protein>
    <submittedName>
        <fullName evidence="1">Uncharacterized protein</fullName>
    </submittedName>
</protein>
<proteinExistence type="predicted"/>
<name>A0ACC1JVU9_9FUNG</name>
<gene>
    <name evidence="1" type="ORF">GGI18_005611</name>
</gene>
<evidence type="ECO:0000313" key="2">
    <source>
        <dbReference type="Proteomes" id="UP001140066"/>
    </source>
</evidence>
<evidence type="ECO:0000313" key="1">
    <source>
        <dbReference type="EMBL" id="KAJ2768340.1"/>
    </source>
</evidence>
<reference evidence="1" key="1">
    <citation type="submission" date="2022-07" db="EMBL/GenBank/DDBJ databases">
        <title>Phylogenomic reconstructions and comparative analyses of Kickxellomycotina fungi.</title>
        <authorList>
            <person name="Reynolds N.K."/>
            <person name="Stajich J.E."/>
            <person name="Barry K."/>
            <person name="Grigoriev I.V."/>
            <person name="Crous P."/>
            <person name="Smith M.E."/>
        </authorList>
    </citation>
    <scope>NUCLEOTIDE SEQUENCE</scope>
    <source>
        <strain evidence="1">BCRC 34191</strain>
    </source>
</reference>
<feature type="non-terminal residue" evidence="1">
    <location>
        <position position="1"/>
    </location>
</feature>
<sequence>EAVQRNKPRIAIVYSVENWDVVERLVNELRYEFRDTYHISALNVKTSQSQSIHEVPHHIRRHYSRCQVVYAIGVVYKSSPHFEPRLMDSLSRRLGALDNLPRLFVPVIDCILVRESKEQIEEDMQKCRFAEEWAKRGVDAFNMLMPC</sequence>
<organism evidence="1 2">
    <name type="scientific">Coemansia linderi</name>
    <dbReference type="NCBI Taxonomy" id="2663919"/>
    <lineage>
        <taxon>Eukaryota</taxon>
        <taxon>Fungi</taxon>
        <taxon>Fungi incertae sedis</taxon>
        <taxon>Zoopagomycota</taxon>
        <taxon>Kickxellomycotina</taxon>
        <taxon>Kickxellomycetes</taxon>
        <taxon>Kickxellales</taxon>
        <taxon>Kickxellaceae</taxon>
        <taxon>Coemansia</taxon>
    </lineage>
</organism>
<dbReference type="EMBL" id="JANBUK010003244">
    <property type="protein sequence ID" value="KAJ2768340.1"/>
    <property type="molecule type" value="Genomic_DNA"/>
</dbReference>
<keyword evidence="2" id="KW-1185">Reference proteome</keyword>
<comment type="caution">
    <text evidence="1">The sequence shown here is derived from an EMBL/GenBank/DDBJ whole genome shotgun (WGS) entry which is preliminary data.</text>
</comment>